<evidence type="ECO:0000256" key="4">
    <source>
        <dbReference type="ARBA" id="ARBA00022801"/>
    </source>
</evidence>
<dbReference type="PIRSF" id="PIRSF000495">
    <property type="entry name" value="Amidotransf_hisH"/>
    <property type="match status" value="1"/>
</dbReference>
<gene>
    <name evidence="10" type="primary">hisH</name>
    <name evidence="13" type="ORF">SAMN04488568_12217</name>
</gene>
<reference evidence="13 14" key="1">
    <citation type="submission" date="2016-10" db="EMBL/GenBank/DDBJ databases">
        <authorList>
            <person name="de Groot N.N."/>
        </authorList>
    </citation>
    <scope>NUCLEOTIDE SEQUENCE [LARGE SCALE GENOMIC DNA]</scope>
    <source>
        <strain evidence="13 14">DSM 16077</strain>
    </source>
</reference>
<evidence type="ECO:0000256" key="10">
    <source>
        <dbReference type="HAMAP-Rule" id="MF_00278"/>
    </source>
</evidence>
<comment type="function">
    <text evidence="10">IGPS catalyzes the conversion of PRFAR and glutamine to IGP, AICAR and glutamate. The HisH subunit catalyzes the hydrolysis of glutamine to glutamate and ammonia as part of the synthesis of IGP and AICAR. The resulting ammonia molecule is channeled to the active site of HisF.</text>
</comment>
<dbReference type="STRING" id="144026.SAMN04488568_12217"/>
<feature type="active site" evidence="10 11">
    <location>
        <position position="179"/>
    </location>
</feature>
<dbReference type="AlphaFoldDB" id="A0A1G9W2T5"/>
<dbReference type="InterPro" id="IPR029062">
    <property type="entry name" value="Class_I_gatase-like"/>
</dbReference>
<name>A0A1G9W2T5_9PROT</name>
<evidence type="ECO:0000256" key="8">
    <source>
        <dbReference type="ARBA" id="ARBA00047838"/>
    </source>
</evidence>
<accession>A0A1G9W2T5</accession>
<dbReference type="PROSITE" id="PS51273">
    <property type="entry name" value="GATASE_TYPE_1"/>
    <property type="match status" value="1"/>
</dbReference>
<keyword evidence="5 10" id="KW-0315">Glutamine amidotransferase</keyword>
<evidence type="ECO:0000256" key="9">
    <source>
        <dbReference type="ARBA" id="ARBA00049534"/>
    </source>
</evidence>
<comment type="subcellular location">
    <subcellularLocation>
        <location evidence="10">Cytoplasm</location>
    </subcellularLocation>
</comment>
<keyword evidence="6 10" id="KW-0368">Histidine biosynthesis</keyword>
<organism evidence="13 14">
    <name type="scientific">Maricaulis salignorans</name>
    <dbReference type="NCBI Taxonomy" id="144026"/>
    <lineage>
        <taxon>Bacteria</taxon>
        <taxon>Pseudomonadati</taxon>
        <taxon>Pseudomonadota</taxon>
        <taxon>Alphaproteobacteria</taxon>
        <taxon>Maricaulales</taxon>
        <taxon>Maricaulaceae</taxon>
        <taxon>Maricaulis</taxon>
    </lineage>
</organism>
<dbReference type="UniPathway" id="UPA00031">
    <property type="reaction ID" value="UER00010"/>
</dbReference>
<dbReference type="NCBIfam" id="TIGR01855">
    <property type="entry name" value="IMP_synth_hisH"/>
    <property type="match status" value="1"/>
</dbReference>
<dbReference type="Pfam" id="PF00117">
    <property type="entry name" value="GATase"/>
    <property type="match status" value="1"/>
</dbReference>
<dbReference type="InterPro" id="IPR017926">
    <property type="entry name" value="GATASE"/>
</dbReference>
<comment type="catalytic activity">
    <reaction evidence="8 10">
        <text>5-[(5-phospho-1-deoxy-D-ribulos-1-ylimino)methylamino]-1-(5-phospho-beta-D-ribosyl)imidazole-4-carboxamide + L-glutamine = D-erythro-1-(imidazol-4-yl)glycerol 3-phosphate + 5-amino-1-(5-phospho-beta-D-ribosyl)imidazole-4-carboxamide + L-glutamate + H(+)</text>
        <dbReference type="Rhea" id="RHEA:24793"/>
        <dbReference type="ChEBI" id="CHEBI:15378"/>
        <dbReference type="ChEBI" id="CHEBI:29985"/>
        <dbReference type="ChEBI" id="CHEBI:58278"/>
        <dbReference type="ChEBI" id="CHEBI:58359"/>
        <dbReference type="ChEBI" id="CHEBI:58475"/>
        <dbReference type="ChEBI" id="CHEBI:58525"/>
        <dbReference type="EC" id="4.3.2.10"/>
    </reaction>
</comment>
<dbReference type="GO" id="GO:0000105">
    <property type="term" value="P:L-histidine biosynthetic process"/>
    <property type="evidence" value="ECO:0007669"/>
    <property type="project" value="UniProtKB-UniRule"/>
</dbReference>
<dbReference type="GO" id="GO:0005737">
    <property type="term" value="C:cytoplasm"/>
    <property type="evidence" value="ECO:0007669"/>
    <property type="project" value="UniProtKB-SubCell"/>
</dbReference>
<dbReference type="CDD" id="cd01748">
    <property type="entry name" value="GATase1_IGP_Synthase"/>
    <property type="match status" value="1"/>
</dbReference>
<evidence type="ECO:0000256" key="3">
    <source>
        <dbReference type="ARBA" id="ARBA00022605"/>
    </source>
</evidence>
<feature type="active site" description="Nucleophile" evidence="10 11">
    <location>
        <position position="77"/>
    </location>
</feature>
<evidence type="ECO:0000256" key="7">
    <source>
        <dbReference type="ARBA" id="ARBA00023239"/>
    </source>
</evidence>
<comment type="subunit">
    <text evidence="2 10">Heterodimer of HisH and HisF.</text>
</comment>
<feature type="domain" description="Glutamine amidotransferase" evidence="12">
    <location>
        <begin position="41"/>
        <end position="194"/>
    </location>
</feature>
<dbReference type="HAMAP" id="MF_00278">
    <property type="entry name" value="HisH"/>
    <property type="match status" value="1"/>
</dbReference>
<dbReference type="GO" id="GO:0000107">
    <property type="term" value="F:imidazoleglycerol-phosphate synthase activity"/>
    <property type="evidence" value="ECO:0007669"/>
    <property type="project" value="UniProtKB-UniRule"/>
</dbReference>
<evidence type="ECO:0000256" key="5">
    <source>
        <dbReference type="ARBA" id="ARBA00022962"/>
    </source>
</evidence>
<keyword evidence="14" id="KW-1185">Reference proteome</keyword>
<evidence type="ECO:0000313" key="14">
    <source>
        <dbReference type="Proteomes" id="UP000199759"/>
    </source>
</evidence>
<keyword evidence="7 10" id="KW-0456">Lyase</keyword>
<comment type="pathway">
    <text evidence="1 10">Amino-acid biosynthesis; L-histidine biosynthesis; L-histidine from 5-phospho-alpha-D-ribose 1-diphosphate: step 5/9.</text>
</comment>
<dbReference type="GO" id="GO:0016829">
    <property type="term" value="F:lyase activity"/>
    <property type="evidence" value="ECO:0007669"/>
    <property type="project" value="UniProtKB-KW"/>
</dbReference>
<dbReference type="PANTHER" id="PTHR42701">
    <property type="entry name" value="IMIDAZOLE GLYCEROL PHOSPHATE SYNTHASE SUBUNIT HISH"/>
    <property type="match status" value="1"/>
</dbReference>
<evidence type="ECO:0000256" key="2">
    <source>
        <dbReference type="ARBA" id="ARBA00011152"/>
    </source>
</evidence>
<evidence type="ECO:0000256" key="1">
    <source>
        <dbReference type="ARBA" id="ARBA00005091"/>
    </source>
</evidence>
<dbReference type="EC" id="3.5.1.2" evidence="10"/>
<dbReference type="RefSeq" id="WP_176780369.1">
    <property type="nucleotide sequence ID" value="NZ_FNHG01000022.1"/>
</dbReference>
<dbReference type="GO" id="GO:0004359">
    <property type="term" value="F:glutaminase activity"/>
    <property type="evidence" value="ECO:0007669"/>
    <property type="project" value="UniProtKB-EC"/>
</dbReference>
<keyword evidence="3 10" id="KW-0028">Amino-acid biosynthesis</keyword>
<evidence type="ECO:0000313" key="13">
    <source>
        <dbReference type="EMBL" id="SDM78834.1"/>
    </source>
</evidence>
<evidence type="ECO:0000256" key="6">
    <source>
        <dbReference type="ARBA" id="ARBA00023102"/>
    </source>
</evidence>
<evidence type="ECO:0000256" key="11">
    <source>
        <dbReference type="PIRSR" id="PIRSR000495-1"/>
    </source>
</evidence>
<feature type="active site" evidence="10 11">
    <location>
        <position position="181"/>
    </location>
</feature>
<proteinExistence type="inferred from homology"/>
<dbReference type="Proteomes" id="UP000199759">
    <property type="component" value="Unassembled WGS sequence"/>
</dbReference>
<dbReference type="EMBL" id="FNHG01000022">
    <property type="protein sequence ID" value="SDM78834.1"/>
    <property type="molecule type" value="Genomic_DNA"/>
</dbReference>
<protein>
    <recommendedName>
        <fullName evidence="10">Imidazole glycerol phosphate synthase subunit HisH</fullName>
        <ecNumber evidence="10">4.3.2.10</ecNumber>
    </recommendedName>
    <alternativeName>
        <fullName evidence="10">IGP synthase glutaminase subunit</fullName>
        <ecNumber evidence="10">3.5.1.2</ecNumber>
    </alternativeName>
    <alternativeName>
        <fullName evidence="10">IGP synthase subunit HisH</fullName>
    </alternativeName>
    <alternativeName>
        <fullName evidence="10">ImGP synthase subunit HisH</fullName>
        <shortName evidence="10">IGPS subunit HisH</shortName>
    </alternativeName>
</protein>
<dbReference type="SUPFAM" id="SSF52317">
    <property type="entry name" value="Class I glutamine amidotransferase-like"/>
    <property type="match status" value="1"/>
</dbReference>
<dbReference type="PANTHER" id="PTHR42701:SF1">
    <property type="entry name" value="IMIDAZOLE GLYCEROL PHOSPHATE SYNTHASE SUBUNIT HISH"/>
    <property type="match status" value="1"/>
</dbReference>
<dbReference type="EC" id="4.3.2.10" evidence="10"/>
<keyword evidence="10" id="KW-0963">Cytoplasm</keyword>
<evidence type="ECO:0000259" key="12">
    <source>
        <dbReference type="Pfam" id="PF00117"/>
    </source>
</evidence>
<dbReference type="InterPro" id="IPR010139">
    <property type="entry name" value="Imidazole-glycPsynth_HisH"/>
</dbReference>
<comment type="catalytic activity">
    <reaction evidence="9 10">
        <text>L-glutamine + H2O = L-glutamate + NH4(+)</text>
        <dbReference type="Rhea" id="RHEA:15889"/>
        <dbReference type="ChEBI" id="CHEBI:15377"/>
        <dbReference type="ChEBI" id="CHEBI:28938"/>
        <dbReference type="ChEBI" id="CHEBI:29985"/>
        <dbReference type="ChEBI" id="CHEBI:58359"/>
        <dbReference type="EC" id="3.5.1.2"/>
    </reaction>
</comment>
<keyword evidence="4 10" id="KW-0378">Hydrolase</keyword>
<dbReference type="Gene3D" id="3.40.50.880">
    <property type="match status" value="1"/>
</dbReference>
<keyword evidence="13" id="KW-0808">Transferase</keyword>
<sequence>MKIGVIDTGCANLASVRFALERAGLDHVAAATPFDLGDCARLILPGVGSAAPAMARLTDRGWAELLRGDDRPLLGICLGMQLLFDRSEEGGVDGLGLIAGDIIRLPRAEGLVWPHMGWNELEELDPDEPLLAGIESGSHVYFVHGYYAAPGPATRAVCDYGTPVSALVRKGHVAGCQFHPERSGAAGARILMNFAGAIS</sequence>